<evidence type="ECO:0000256" key="1">
    <source>
        <dbReference type="ARBA" id="ARBA00022605"/>
    </source>
</evidence>
<name>A0A2K9EGE4_9RHOB</name>
<comment type="subunit">
    <text evidence="7">Monomer.</text>
</comment>
<dbReference type="KEGG" id="paro:CUV01_11970"/>
<keyword evidence="7" id="KW-0479">Metal-binding</keyword>
<dbReference type="GO" id="GO:0005524">
    <property type="term" value="F:ATP binding"/>
    <property type="evidence" value="ECO:0007669"/>
    <property type="project" value="UniProtKB-UniRule"/>
</dbReference>
<dbReference type="SUPFAM" id="SSF52540">
    <property type="entry name" value="P-loop containing nucleoside triphosphate hydrolases"/>
    <property type="match status" value="1"/>
</dbReference>
<evidence type="ECO:0000256" key="7">
    <source>
        <dbReference type="HAMAP-Rule" id="MF_00109"/>
    </source>
</evidence>
<dbReference type="EMBL" id="CP025408">
    <property type="protein sequence ID" value="AUH34013.1"/>
    <property type="molecule type" value="Genomic_DNA"/>
</dbReference>
<dbReference type="GO" id="GO:0005829">
    <property type="term" value="C:cytosol"/>
    <property type="evidence" value="ECO:0007669"/>
    <property type="project" value="TreeGrafter"/>
</dbReference>
<dbReference type="InterPro" id="IPR027417">
    <property type="entry name" value="P-loop_NTPase"/>
</dbReference>
<proteinExistence type="inferred from homology"/>
<dbReference type="NCBIfam" id="NF010552">
    <property type="entry name" value="PRK13946.1"/>
    <property type="match status" value="1"/>
</dbReference>
<feature type="binding site" evidence="7">
    <location>
        <begin position="12"/>
        <end position="17"/>
    </location>
    <ligand>
        <name>ATP</name>
        <dbReference type="ChEBI" id="CHEBI:30616"/>
    </ligand>
</feature>
<accession>A0A2K9EGE4</accession>
<feature type="binding site" evidence="7">
    <location>
        <position position="34"/>
    </location>
    <ligand>
        <name>substrate</name>
    </ligand>
</feature>
<dbReference type="UniPathway" id="UPA00053">
    <property type="reaction ID" value="UER00088"/>
</dbReference>
<dbReference type="HAMAP" id="MF_00109">
    <property type="entry name" value="Shikimate_kinase"/>
    <property type="match status" value="1"/>
</dbReference>
<dbReference type="PANTHER" id="PTHR21087">
    <property type="entry name" value="SHIKIMATE KINASE"/>
    <property type="match status" value="1"/>
</dbReference>
<feature type="binding site" evidence="7">
    <location>
        <position position="80"/>
    </location>
    <ligand>
        <name>substrate</name>
    </ligand>
</feature>
<dbReference type="GO" id="GO:0000287">
    <property type="term" value="F:magnesium ion binding"/>
    <property type="evidence" value="ECO:0007669"/>
    <property type="project" value="UniProtKB-UniRule"/>
</dbReference>
<dbReference type="PRINTS" id="PR01100">
    <property type="entry name" value="SHIKIMTKNASE"/>
</dbReference>
<dbReference type="Proteomes" id="UP000233742">
    <property type="component" value="Chromosome"/>
</dbReference>
<comment type="pathway">
    <text evidence="7">Metabolic intermediate biosynthesis; chorismate biosynthesis; chorismate from D-erythrose 4-phosphate and phosphoenolpyruvate: step 5/7.</text>
</comment>
<evidence type="ECO:0000256" key="5">
    <source>
        <dbReference type="ARBA" id="ARBA00022840"/>
    </source>
</evidence>
<dbReference type="AlphaFoldDB" id="A0A2K9EGE4"/>
<dbReference type="GO" id="GO:0004765">
    <property type="term" value="F:shikimate kinase activity"/>
    <property type="evidence" value="ECO:0007669"/>
    <property type="project" value="UniProtKB-UniRule"/>
</dbReference>
<organism evidence="8 9">
    <name type="scientific">Paracoccus tegillarcae</name>
    <dbReference type="NCBI Taxonomy" id="1529068"/>
    <lineage>
        <taxon>Bacteria</taxon>
        <taxon>Pseudomonadati</taxon>
        <taxon>Pseudomonadota</taxon>
        <taxon>Alphaproteobacteria</taxon>
        <taxon>Rhodobacterales</taxon>
        <taxon>Paracoccaceae</taxon>
        <taxon>Paracoccus</taxon>
    </lineage>
</organism>
<evidence type="ECO:0000313" key="9">
    <source>
        <dbReference type="Proteomes" id="UP000233742"/>
    </source>
</evidence>
<comment type="similarity">
    <text evidence="7">Belongs to the shikimate kinase family.</text>
</comment>
<evidence type="ECO:0000256" key="4">
    <source>
        <dbReference type="ARBA" id="ARBA00022777"/>
    </source>
</evidence>
<dbReference type="CDD" id="cd00464">
    <property type="entry name" value="SK"/>
    <property type="match status" value="1"/>
</dbReference>
<feature type="binding site" evidence="7">
    <location>
        <position position="16"/>
    </location>
    <ligand>
        <name>Mg(2+)</name>
        <dbReference type="ChEBI" id="CHEBI:18420"/>
    </ligand>
</feature>
<dbReference type="InterPro" id="IPR000623">
    <property type="entry name" value="Shikimate_kinase/TSH1"/>
</dbReference>
<comment type="subcellular location">
    <subcellularLocation>
        <location evidence="7">Cytoplasm</location>
    </subcellularLocation>
</comment>
<dbReference type="EC" id="2.7.1.71" evidence="7"/>
<feature type="binding site" evidence="7">
    <location>
        <position position="137"/>
    </location>
    <ligand>
        <name>substrate</name>
    </ligand>
</feature>
<dbReference type="Gene3D" id="3.40.50.300">
    <property type="entry name" value="P-loop containing nucleotide triphosphate hydrolases"/>
    <property type="match status" value="1"/>
</dbReference>
<keyword evidence="4 7" id="KW-0418">Kinase</keyword>
<keyword evidence="5 7" id="KW-0067">ATP-binding</keyword>
<comment type="cofactor">
    <cofactor evidence="7">
        <name>Mg(2+)</name>
        <dbReference type="ChEBI" id="CHEBI:18420"/>
    </cofactor>
    <text evidence="7">Binds 1 Mg(2+) ion per subunit.</text>
</comment>
<feature type="binding site" evidence="7">
    <location>
        <position position="58"/>
    </location>
    <ligand>
        <name>substrate</name>
    </ligand>
</feature>
<keyword evidence="1 7" id="KW-0028">Amino-acid biosynthesis</keyword>
<keyword evidence="7" id="KW-0460">Magnesium</keyword>
<dbReference type="RefSeq" id="WP_101460678.1">
    <property type="nucleotide sequence ID" value="NZ_CP025408.1"/>
</dbReference>
<evidence type="ECO:0000256" key="6">
    <source>
        <dbReference type="ARBA" id="ARBA00023141"/>
    </source>
</evidence>
<dbReference type="GO" id="GO:0008652">
    <property type="term" value="P:amino acid biosynthetic process"/>
    <property type="evidence" value="ECO:0007669"/>
    <property type="project" value="UniProtKB-KW"/>
</dbReference>
<evidence type="ECO:0000256" key="2">
    <source>
        <dbReference type="ARBA" id="ARBA00022679"/>
    </source>
</evidence>
<keyword evidence="2 7" id="KW-0808">Transferase</keyword>
<gene>
    <name evidence="7" type="primary">aroK</name>
    <name evidence="8" type="ORF">CUV01_11970</name>
</gene>
<comment type="catalytic activity">
    <reaction evidence="7">
        <text>shikimate + ATP = 3-phosphoshikimate + ADP + H(+)</text>
        <dbReference type="Rhea" id="RHEA:13121"/>
        <dbReference type="ChEBI" id="CHEBI:15378"/>
        <dbReference type="ChEBI" id="CHEBI:30616"/>
        <dbReference type="ChEBI" id="CHEBI:36208"/>
        <dbReference type="ChEBI" id="CHEBI:145989"/>
        <dbReference type="ChEBI" id="CHEBI:456216"/>
        <dbReference type="EC" id="2.7.1.71"/>
    </reaction>
</comment>
<protein>
    <recommendedName>
        <fullName evidence="7">Shikimate kinase</fullName>
        <shortName evidence="7">SK</shortName>
        <ecNumber evidence="7">2.7.1.71</ecNumber>
    </recommendedName>
</protein>
<sequence length="178" mass="19846">MDRHIVLIGMMGAGKTAVGGELARRLGARFIDSDNEIESAAAMTIAEIFARDGEEFFRMRESEVLRRLLAAPPSVISTGGGAWLRGENRDLIRRNGLSVWLNVELETLWNRVRMRSTRPLLKTADPKGTLTQMLESRRPHYSTAELVFDVRGGDSIDQTASRLLTQIRATHPECLGVK</sequence>
<keyword evidence="6 7" id="KW-0057">Aromatic amino acid biosynthesis</keyword>
<comment type="caution">
    <text evidence="7">Lacks conserved residue(s) required for the propagation of feature annotation.</text>
</comment>
<feature type="binding site" evidence="7">
    <location>
        <position position="118"/>
    </location>
    <ligand>
        <name>ATP</name>
        <dbReference type="ChEBI" id="CHEBI:30616"/>
    </ligand>
</feature>
<evidence type="ECO:0000313" key="8">
    <source>
        <dbReference type="EMBL" id="AUH34013.1"/>
    </source>
</evidence>
<keyword evidence="9" id="KW-1185">Reference proteome</keyword>
<dbReference type="InterPro" id="IPR031322">
    <property type="entry name" value="Shikimate/glucono_kinase"/>
</dbReference>
<keyword evidence="3 7" id="KW-0547">Nucleotide-binding</keyword>
<dbReference type="OrthoDB" id="9800332at2"/>
<dbReference type="Pfam" id="PF01202">
    <property type="entry name" value="SKI"/>
    <property type="match status" value="1"/>
</dbReference>
<keyword evidence="7" id="KW-0963">Cytoplasm</keyword>
<dbReference type="GO" id="GO:0009073">
    <property type="term" value="P:aromatic amino acid family biosynthetic process"/>
    <property type="evidence" value="ECO:0007669"/>
    <property type="project" value="UniProtKB-KW"/>
</dbReference>
<reference evidence="8 9" key="1">
    <citation type="submission" date="2017-12" db="EMBL/GenBank/DDBJ databases">
        <authorList>
            <person name="Hurst M.R.H."/>
        </authorList>
    </citation>
    <scope>NUCLEOTIDE SEQUENCE [LARGE SCALE GENOMIC DNA]</scope>
    <source>
        <strain evidence="8 9">BM15</strain>
    </source>
</reference>
<evidence type="ECO:0000256" key="3">
    <source>
        <dbReference type="ARBA" id="ARBA00022741"/>
    </source>
</evidence>
<comment type="function">
    <text evidence="7">Catalyzes the specific phosphorylation of the 3-hydroxyl group of shikimic acid using ATP as a cosubstrate.</text>
</comment>
<dbReference type="GO" id="GO:0009423">
    <property type="term" value="P:chorismate biosynthetic process"/>
    <property type="evidence" value="ECO:0007669"/>
    <property type="project" value="UniProtKB-UniRule"/>
</dbReference>
<dbReference type="PANTHER" id="PTHR21087:SF16">
    <property type="entry name" value="SHIKIMATE KINASE 1, CHLOROPLASTIC"/>
    <property type="match status" value="1"/>
</dbReference>